<comment type="similarity">
    <text evidence="2 6">Belongs to the SURF1 family.</text>
</comment>
<evidence type="ECO:0000256" key="7">
    <source>
        <dbReference type="SAM" id="MobiDB-lite"/>
    </source>
</evidence>
<comment type="caution">
    <text evidence="8">The sequence shown here is derived from an EMBL/GenBank/DDBJ whole genome shotgun (WGS) entry which is preliminary data.</text>
</comment>
<reference evidence="8 9" key="1">
    <citation type="submission" date="2024-06" db="EMBL/GenBank/DDBJ databases">
        <title>The Natural Products Discovery Center: Release of the First 8490 Sequenced Strains for Exploring Actinobacteria Biosynthetic Diversity.</title>
        <authorList>
            <person name="Kalkreuter E."/>
            <person name="Kautsar S.A."/>
            <person name="Yang D."/>
            <person name="Bader C.D."/>
            <person name="Teijaro C.N."/>
            <person name="Fluegel L."/>
            <person name="Davis C.M."/>
            <person name="Simpson J.R."/>
            <person name="Lauterbach L."/>
            <person name="Steele A.D."/>
            <person name="Gui C."/>
            <person name="Meng S."/>
            <person name="Li G."/>
            <person name="Viehrig K."/>
            <person name="Ye F."/>
            <person name="Su P."/>
            <person name="Kiefer A.F."/>
            <person name="Nichols A."/>
            <person name="Cepeda A.J."/>
            <person name="Yan W."/>
            <person name="Fan B."/>
            <person name="Jiang Y."/>
            <person name="Adhikari A."/>
            <person name="Zheng C.-J."/>
            <person name="Schuster L."/>
            <person name="Cowan T.M."/>
            <person name="Smanski M.J."/>
            <person name="Chevrette M.G."/>
            <person name="De Carvalho L.P.S."/>
            <person name="Shen B."/>
        </authorList>
    </citation>
    <scope>NUCLEOTIDE SEQUENCE [LARGE SCALE GENOMIC DNA]</scope>
    <source>
        <strain evidence="8 9">NPDC048946</strain>
    </source>
</reference>
<accession>A0ABV3DC39</accession>
<dbReference type="InterPro" id="IPR002994">
    <property type="entry name" value="Surf1/Shy1"/>
</dbReference>
<evidence type="ECO:0000313" key="8">
    <source>
        <dbReference type="EMBL" id="MEU8133310.1"/>
    </source>
</evidence>
<dbReference type="CDD" id="cd06662">
    <property type="entry name" value="SURF1"/>
    <property type="match status" value="1"/>
</dbReference>
<dbReference type="PANTHER" id="PTHR23427">
    <property type="entry name" value="SURFEIT LOCUS PROTEIN"/>
    <property type="match status" value="1"/>
</dbReference>
<evidence type="ECO:0000256" key="1">
    <source>
        <dbReference type="ARBA" id="ARBA00004370"/>
    </source>
</evidence>
<evidence type="ECO:0000256" key="3">
    <source>
        <dbReference type="ARBA" id="ARBA00022692"/>
    </source>
</evidence>
<dbReference type="InterPro" id="IPR045214">
    <property type="entry name" value="Surf1/Surf4"/>
</dbReference>
<keyword evidence="9" id="KW-1185">Reference proteome</keyword>
<feature type="region of interest" description="Disordered" evidence="7">
    <location>
        <begin position="261"/>
        <end position="296"/>
    </location>
</feature>
<evidence type="ECO:0000256" key="5">
    <source>
        <dbReference type="ARBA" id="ARBA00023136"/>
    </source>
</evidence>
<dbReference type="RefSeq" id="WP_358350571.1">
    <property type="nucleotide sequence ID" value="NZ_JBEZFP010000012.1"/>
</dbReference>
<dbReference type="EMBL" id="JBEZFP010000012">
    <property type="protein sequence ID" value="MEU8133310.1"/>
    <property type="molecule type" value="Genomic_DNA"/>
</dbReference>
<feature type="compositionally biased region" description="Basic and acidic residues" evidence="7">
    <location>
        <begin position="278"/>
        <end position="290"/>
    </location>
</feature>
<dbReference type="Pfam" id="PF02104">
    <property type="entry name" value="SURF1"/>
    <property type="match status" value="1"/>
</dbReference>
<evidence type="ECO:0000256" key="4">
    <source>
        <dbReference type="ARBA" id="ARBA00022989"/>
    </source>
</evidence>
<keyword evidence="5" id="KW-0472">Membrane</keyword>
<keyword evidence="4" id="KW-1133">Transmembrane helix</keyword>
<dbReference type="PROSITE" id="PS50895">
    <property type="entry name" value="SURF1"/>
    <property type="match status" value="1"/>
</dbReference>
<protein>
    <recommendedName>
        <fullName evidence="6">SURF1-like protein</fullName>
    </recommendedName>
</protein>
<organism evidence="8 9">
    <name type="scientific">Streptodolium elevatio</name>
    <dbReference type="NCBI Taxonomy" id="3157996"/>
    <lineage>
        <taxon>Bacteria</taxon>
        <taxon>Bacillati</taxon>
        <taxon>Actinomycetota</taxon>
        <taxon>Actinomycetes</taxon>
        <taxon>Kitasatosporales</taxon>
        <taxon>Streptomycetaceae</taxon>
        <taxon>Streptodolium</taxon>
    </lineage>
</organism>
<dbReference type="PANTHER" id="PTHR23427:SF2">
    <property type="entry name" value="SURFEIT LOCUS PROTEIN 1"/>
    <property type="match status" value="1"/>
</dbReference>
<evidence type="ECO:0000313" key="9">
    <source>
        <dbReference type="Proteomes" id="UP001551482"/>
    </source>
</evidence>
<keyword evidence="6" id="KW-1003">Cell membrane</keyword>
<evidence type="ECO:0000256" key="6">
    <source>
        <dbReference type="RuleBase" id="RU363076"/>
    </source>
</evidence>
<comment type="subcellular location">
    <subcellularLocation>
        <location evidence="6">Cell membrane</location>
        <topology evidence="6">Multi-pass membrane protein</topology>
    </subcellularLocation>
    <subcellularLocation>
        <location evidence="1">Membrane</location>
    </subcellularLocation>
</comment>
<keyword evidence="3" id="KW-0812">Transmembrane</keyword>
<dbReference type="Proteomes" id="UP001551482">
    <property type="component" value="Unassembled WGS sequence"/>
</dbReference>
<feature type="compositionally biased region" description="Low complexity" evidence="7">
    <location>
        <begin position="262"/>
        <end position="277"/>
    </location>
</feature>
<gene>
    <name evidence="8" type="ORF">AB0C36_07350</name>
</gene>
<proteinExistence type="inferred from homology"/>
<sequence>MHRFLLQPRWVAFHVLVLVAVPVCAALGLWQFQRYNEHSKSTEKAAETKVSAEPAVALADQLRGGVRVTSDDRGRNVFVDGRYDAANQLLVPGREVDGRDGSYVLTPLEPKGGGDRLLVVRGWVPGAPQPETVPPAPTGDVRVTGRLELSETEHGSGIDRQVGLPAGQVSLINPPDLVNILPYPIYDGYVALSAQEPAAPAGLTPVPPAKAQKGGGISGRAWQNLGYTAQWFVFAGASVFLWWRVVRREIEERREAEEAAVLRELGLEPQEQGQEQGQGREQRQDQEQKQEPQVSA</sequence>
<name>A0ABV3DC39_9ACTN</name>
<evidence type="ECO:0000256" key="2">
    <source>
        <dbReference type="ARBA" id="ARBA00007165"/>
    </source>
</evidence>